<proteinExistence type="predicted"/>
<dbReference type="EMBL" id="PGFZ01000001">
    <property type="protein sequence ID" value="POZ53384.1"/>
    <property type="molecule type" value="Genomic_DNA"/>
</dbReference>
<gene>
    <name evidence="1" type="ORF">AADEFJLK_00406</name>
</gene>
<dbReference type="Proteomes" id="UP000237423">
    <property type="component" value="Unassembled WGS sequence"/>
</dbReference>
<protein>
    <submittedName>
        <fullName evidence="1">Uncharacterized protein</fullName>
    </submittedName>
</protein>
<organism evidence="1 2">
    <name type="scientific">Methylovulum psychrotolerans</name>
    <dbReference type="NCBI Taxonomy" id="1704499"/>
    <lineage>
        <taxon>Bacteria</taxon>
        <taxon>Pseudomonadati</taxon>
        <taxon>Pseudomonadota</taxon>
        <taxon>Gammaproteobacteria</taxon>
        <taxon>Methylococcales</taxon>
        <taxon>Methylococcaceae</taxon>
        <taxon>Methylovulum</taxon>
    </lineage>
</organism>
<name>A0A2S5CRF1_9GAMM</name>
<reference evidence="1 2" key="1">
    <citation type="submission" date="2017-11" db="EMBL/GenBank/DDBJ databases">
        <title>Draft Genome Sequence of Methylobacter psychrotolerans Sph1T, an Obligate Methanotroph from Low-Temperature Environments.</title>
        <authorList>
            <person name="Oshkin I.Y."/>
            <person name="Miroshnikov K."/>
            <person name="Belova S.E."/>
            <person name="Korzhenkov A."/>
            <person name="Toshchakov S.V."/>
            <person name="Dedysh S.N."/>
        </authorList>
    </citation>
    <scope>NUCLEOTIDE SEQUENCE [LARGE SCALE GENOMIC DNA]</scope>
    <source>
        <strain evidence="1 2">Sph1</strain>
    </source>
</reference>
<comment type="caution">
    <text evidence="1">The sequence shown here is derived from an EMBL/GenBank/DDBJ whole genome shotgun (WGS) entry which is preliminary data.</text>
</comment>
<evidence type="ECO:0000313" key="1">
    <source>
        <dbReference type="EMBL" id="POZ53384.1"/>
    </source>
</evidence>
<evidence type="ECO:0000313" key="2">
    <source>
        <dbReference type="Proteomes" id="UP000237423"/>
    </source>
</evidence>
<sequence>MEFVSLDDVLNSMADCVTVSPRVDADEAAELKFSKVAATFHEVLHNFPDLRPKWMERHKETGRYLQNDAVCDEGMKMLIHMAGWYQRESTLRAETHRAEQRYIDHRLAFLRAMPSLDDHEKEELSVLQHREIPKKIAVGPGRDIHSGQYRMDKFFRRWQIGFDRTALVAFLNQYGINHTLGGGSGSEKKPTTVTGGDTYNLREASFNAWLEESKVDITVLKVKTIFEQMAQTNGELWKINLNSFRTEFWGRYADTHGIKKKAGRPSNK</sequence>
<dbReference type="RefSeq" id="WP_103973115.1">
    <property type="nucleotide sequence ID" value="NZ_PGFZ01000001.1"/>
</dbReference>
<dbReference type="AlphaFoldDB" id="A0A2S5CRF1"/>
<accession>A0A2S5CRF1</accession>